<dbReference type="Pfam" id="PF01311">
    <property type="entry name" value="Bac_export_1"/>
    <property type="match status" value="1"/>
</dbReference>
<feature type="transmembrane region" description="Helical" evidence="10">
    <location>
        <begin position="121"/>
        <end position="141"/>
    </location>
</feature>
<protein>
    <recommendedName>
        <fullName evidence="3 9">Flagellar biosynthetic protein FliR</fullName>
    </recommendedName>
</protein>
<keyword evidence="11" id="KW-0969">Cilium</keyword>
<evidence type="ECO:0000256" key="8">
    <source>
        <dbReference type="ARBA" id="ARBA00023143"/>
    </source>
</evidence>
<dbReference type="AlphaFoldDB" id="A0A1G6T1I8"/>
<dbReference type="InterPro" id="IPR006303">
    <property type="entry name" value="FliR"/>
</dbReference>
<keyword evidence="7 10" id="KW-0472">Membrane</keyword>
<keyword evidence="11" id="KW-0282">Flagellum</keyword>
<evidence type="ECO:0000256" key="4">
    <source>
        <dbReference type="ARBA" id="ARBA00022475"/>
    </source>
</evidence>
<dbReference type="PANTHER" id="PTHR30065:SF8">
    <property type="entry name" value="FLAGELLAR BIOSYNTHETIC PROTEIN FLIR"/>
    <property type="match status" value="1"/>
</dbReference>
<dbReference type="Proteomes" id="UP000198908">
    <property type="component" value="Unassembled WGS sequence"/>
</dbReference>
<evidence type="ECO:0000256" key="9">
    <source>
        <dbReference type="NCBIfam" id="TIGR01400"/>
    </source>
</evidence>
<evidence type="ECO:0000313" key="12">
    <source>
        <dbReference type="Proteomes" id="UP000198908"/>
    </source>
</evidence>
<feature type="transmembrane region" description="Helical" evidence="10">
    <location>
        <begin position="212"/>
        <end position="234"/>
    </location>
</feature>
<evidence type="ECO:0000256" key="2">
    <source>
        <dbReference type="ARBA" id="ARBA00009772"/>
    </source>
</evidence>
<feature type="transmembrane region" description="Helical" evidence="10">
    <location>
        <begin position="176"/>
        <end position="200"/>
    </location>
</feature>
<evidence type="ECO:0000256" key="1">
    <source>
        <dbReference type="ARBA" id="ARBA00002578"/>
    </source>
</evidence>
<feature type="transmembrane region" description="Helical" evidence="10">
    <location>
        <begin position="12"/>
        <end position="32"/>
    </location>
</feature>
<reference evidence="12" key="1">
    <citation type="submission" date="2016-09" db="EMBL/GenBank/DDBJ databases">
        <authorList>
            <person name="Varghese N."/>
            <person name="Submissions S."/>
        </authorList>
    </citation>
    <scope>NUCLEOTIDE SEQUENCE [LARGE SCALE GENOMIC DNA]</scope>
    <source>
        <strain evidence="12">TNe-862</strain>
    </source>
</reference>
<dbReference type="NCBIfam" id="TIGR01400">
    <property type="entry name" value="fliR"/>
    <property type="match status" value="1"/>
</dbReference>
<dbReference type="PRINTS" id="PR00953">
    <property type="entry name" value="TYPE3IMRPROT"/>
</dbReference>
<proteinExistence type="inferred from homology"/>
<feature type="transmembrane region" description="Helical" evidence="10">
    <location>
        <begin position="44"/>
        <end position="61"/>
    </location>
</feature>
<dbReference type="EMBL" id="FMYQ01000016">
    <property type="protein sequence ID" value="SDD22724.1"/>
    <property type="molecule type" value="Genomic_DNA"/>
</dbReference>
<name>A0A1G6T1I8_9BURK</name>
<comment type="function">
    <text evidence="1 10">Role in flagellar biosynthesis.</text>
</comment>
<sequence length="263" mass="27864">MFTLTYAQLNAWLTAFLWPFTRILALVAVAPVVGNRSVPTRVKIGLAGFITLIVAPTIGAMPQVTVFSAEGVWILVNQFLIGVALGFTMQLVFAVVTAASDMMSLGMGLGFASFFDPQTNATTPALSTWLNMMAMLAFLAFDGHLQMIAALVATFQSVPVTASVLGAAGWRLLAGYGATILSSGLLLSLPVVVALLITNLSLGILNRAAPQIGIFQVGFALTMLVGLLLIQLMMPDLIPYFARLFDSGIEEMGRVAQALRPPG</sequence>
<accession>A0A1G6T1I8</accession>
<keyword evidence="8 10" id="KW-0975">Bacterial flagellum</keyword>
<dbReference type="STRING" id="416944.SAMN05421548_11679"/>
<keyword evidence="11" id="KW-0966">Cell projection</keyword>
<dbReference type="GO" id="GO:0005886">
    <property type="term" value="C:plasma membrane"/>
    <property type="evidence" value="ECO:0007669"/>
    <property type="project" value="UniProtKB-SubCell"/>
</dbReference>
<keyword evidence="5 10" id="KW-0812">Transmembrane</keyword>
<evidence type="ECO:0000256" key="6">
    <source>
        <dbReference type="ARBA" id="ARBA00022989"/>
    </source>
</evidence>
<evidence type="ECO:0000256" key="3">
    <source>
        <dbReference type="ARBA" id="ARBA00021717"/>
    </source>
</evidence>
<dbReference type="GO" id="GO:0009425">
    <property type="term" value="C:bacterial-type flagellum basal body"/>
    <property type="evidence" value="ECO:0007669"/>
    <property type="project" value="UniProtKB-SubCell"/>
</dbReference>
<keyword evidence="12" id="KW-1185">Reference proteome</keyword>
<gene>
    <name evidence="11" type="ORF">SAMN05421548_11679</name>
</gene>
<evidence type="ECO:0000313" key="11">
    <source>
        <dbReference type="EMBL" id="SDD22724.1"/>
    </source>
</evidence>
<keyword evidence="4 10" id="KW-1003">Cell membrane</keyword>
<organism evidence="11 12">
    <name type="scientific">Paraburkholderia lycopersici</name>
    <dbReference type="NCBI Taxonomy" id="416944"/>
    <lineage>
        <taxon>Bacteria</taxon>
        <taxon>Pseudomonadati</taxon>
        <taxon>Pseudomonadota</taxon>
        <taxon>Betaproteobacteria</taxon>
        <taxon>Burkholderiales</taxon>
        <taxon>Burkholderiaceae</taxon>
        <taxon>Paraburkholderia</taxon>
    </lineage>
</organism>
<evidence type="ECO:0000256" key="10">
    <source>
        <dbReference type="RuleBase" id="RU362071"/>
    </source>
</evidence>
<comment type="subcellular location">
    <subcellularLocation>
        <location evidence="10">Cell membrane</location>
        <topology evidence="10">Multi-pass membrane protein</topology>
    </subcellularLocation>
    <subcellularLocation>
        <location evidence="10">Bacterial flagellum basal body</location>
    </subcellularLocation>
</comment>
<feature type="transmembrane region" description="Helical" evidence="10">
    <location>
        <begin position="148"/>
        <end position="170"/>
    </location>
</feature>
<keyword evidence="6 10" id="KW-1133">Transmembrane helix</keyword>
<dbReference type="RefSeq" id="WP_091999165.1">
    <property type="nucleotide sequence ID" value="NZ_FMYQ01000016.1"/>
</dbReference>
<dbReference type="InterPro" id="IPR002010">
    <property type="entry name" value="T3SS_IM_R"/>
</dbReference>
<dbReference type="OrthoDB" id="9797790at2"/>
<evidence type="ECO:0000256" key="7">
    <source>
        <dbReference type="ARBA" id="ARBA00023136"/>
    </source>
</evidence>
<dbReference type="GO" id="GO:0006605">
    <property type="term" value="P:protein targeting"/>
    <property type="evidence" value="ECO:0007669"/>
    <property type="project" value="UniProtKB-UniRule"/>
</dbReference>
<evidence type="ECO:0000256" key="5">
    <source>
        <dbReference type="ARBA" id="ARBA00022692"/>
    </source>
</evidence>
<dbReference type="GO" id="GO:0044780">
    <property type="term" value="P:bacterial-type flagellum assembly"/>
    <property type="evidence" value="ECO:0007669"/>
    <property type="project" value="UniProtKB-UniRule"/>
</dbReference>
<comment type="similarity">
    <text evidence="2 10">Belongs to the FliR/MopE/SpaR family.</text>
</comment>
<dbReference type="PANTHER" id="PTHR30065">
    <property type="entry name" value="FLAGELLAR BIOSYNTHETIC PROTEIN FLIR"/>
    <property type="match status" value="1"/>
</dbReference>